<name>A0ABR6Z2F1_9FIRM</name>
<keyword evidence="1" id="KW-1133">Transmembrane helix</keyword>
<evidence type="ECO:0000256" key="1">
    <source>
        <dbReference type="SAM" id="Phobius"/>
    </source>
</evidence>
<feature type="transmembrane region" description="Helical" evidence="1">
    <location>
        <begin position="22"/>
        <end position="48"/>
    </location>
</feature>
<dbReference type="RefSeq" id="WP_186895575.1">
    <property type="nucleotide sequence ID" value="NZ_WJBE01000031.1"/>
</dbReference>
<keyword evidence="1" id="KW-0472">Membrane</keyword>
<dbReference type="EMBL" id="WJBE01000031">
    <property type="protein sequence ID" value="MBC3901544.1"/>
    <property type="molecule type" value="Genomic_DNA"/>
</dbReference>
<evidence type="ECO:0000313" key="3">
    <source>
        <dbReference type="Proteomes" id="UP000622405"/>
    </source>
</evidence>
<keyword evidence="1" id="KW-0812">Transmembrane</keyword>
<keyword evidence="3" id="KW-1185">Reference proteome</keyword>
<comment type="caution">
    <text evidence="2">The sequence shown here is derived from an EMBL/GenBank/DDBJ whole genome shotgun (WGS) entry which is preliminary data.</text>
</comment>
<sequence length="52" mass="5388">MIEVLIDIASISFWFALATSGIAAALIGLFFLSAVVCGVAGGVVSGIFKRRK</sequence>
<accession>A0ABR6Z2F1</accession>
<gene>
    <name evidence="2" type="ORF">GH811_18250</name>
</gene>
<dbReference type="Proteomes" id="UP000622405">
    <property type="component" value="Unassembled WGS sequence"/>
</dbReference>
<proteinExistence type="predicted"/>
<reference evidence="2 3" key="1">
    <citation type="journal article" date="2020" name="mSystems">
        <title>Defining Genomic and Predicted Metabolic Features of the Acetobacterium Genus.</title>
        <authorList>
            <person name="Ross D.E."/>
            <person name="Marshall C.W."/>
            <person name="Gulliver D."/>
            <person name="May H.D."/>
            <person name="Norman R.S."/>
        </authorList>
    </citation>
    <scope>NUCLEOTIDE SEQUENCE [LARGE SCALE GENOMIC DNA]</scope>
    <source>
        <strain evidence="2 3">DSM 4132</strain>
    </source>
</reference>
<evidence type="ECO:0000313" key="2">
    <source>
        <dbReference type="EMBL" id="MBC3901544.1"/>
    </source>
</evidence>
<organism evidence="2 3">
    <name type="scientific">Acetobacterium malicum</name>
    <dbReference type="NCBI Taxonomy" id="52692"/>
    <lineage>
        <taxon>Bacteria</taxon>
        <taxon>Bacillati</taxon>
        <taxon>Bacillota</taxon>
        <taxon>Clostridia</taxon>
        <taxon>Eubacteriales</taxon>
        <taxon>Eubacteriaceae</taxon>
        <taxon>Acetobacterium</taxon>
    </lineage>
</organism>
<protein>
    <submittedName>
        <fullName evidence="2">Uncharacterized protein</fullName>
    </submittedName>
</protein>